<dbReference type="EMBL" id="CP036264">
    <property type="protein sequence ID" value="QEG00788.1"/>
    <property type="molecule type" value="Genomic_DNA"/>
</dbReference>
<feature type="chain" id="PRO_5022751719" evidence="1">
    <location>
        <begin position="25"/>
        <end position="168"/>
    </location>
</feature>
<proteinExistence type="predicted"/>
<reference evidence="2 3" key="1">
    <citation type="submission" date="2019-02" db="EMBL/GenBank/DDBJ databases">
        <title>Planctomycetal bacteria perform biofilm scaping via a novel small molecule.</title>
        <authorList>
            <person name="Jeske O."/>
            <person name="Boedeker C."/>
            <person name="Wiegand S."/>
            <person name="Breitling P."/>
            <person name="Kallscheuer N."/>
            <person name="Jogler M."/>
            <person name="Rohde M."/>
            <person name="Petersen J."/>
            <person name="Medema M.H."/>
            <person name="Surup F."/>
            <person name="Jogler C."/>
        </authorList>
    </citation>
    <scope>NUCLEOTIDE SEQUENCE [LARGE SCALE GENOMIC DNA]</scope>
    <source>
        <strain evidence="2 3">Mal15</strain>
    </source>
</reference>
<keyword evidence="1" id="KW-0732">Signal</keyword>
<evidence type="ECO:0000256" key="1">
    <source>
        <dbReference type="SAM" id="SignalP"/>
    </source>
</evidence>
<dbReference type="Proteomes" id="UP000321353">
    <property type="component" value="Chromosome"/>
</dbReference>
<dbReference type="KEGG" id="smam:Mal15_48600"/>
<sequence precursor="true">MNLTVKTTFAALLMTAGMIGSAHADQPTDGYSTLADWTRQISRAMERPVQSQPAYSLSRPEVVSGTRMTVFAGFLEHQTGVVLLEVGGTVAQCRIVDWRSNSVTFYLPMLGMAGGRDAKLRVVKPGGRIAKTLDVRLVPQPEIVIHGETVGQPGPVAGYVGVATYAGH</sequence>
<organism evidence="2 3">
    <name type="scientific">Stieleria maiorica</name>
    <dbReference type="NCBI Taxonomy" id="2795974"/>
    <lineage>
        <taxon>Bacteria</taxon>
        <taxon>Pseudomonadati</taxon>
        <taxon>Planctomycetota</taxon>
        <taxon>Planctomycetia</taxon>
        <taxon>Pirellulales</taxon>
        <taxon>Pirellulaceae</taxon>
        <taxon>Stieleria</taxon>
    </lineage>
</organism>
<protein>
    <submittedName>
        <fullName evidence="2">Uncharacterized protein</fullName>
    </submittedName>
</protein>
<evidence type="ECO:0000313" key="2">
    <source>
        <dbReference type="EMBL" id="QEG00788.1"/>
    </source>
</evidence>
<gene>
    <name evidence="2" type="ORF">Mal15_48600</name>
</gene>
<keyword evidence="3" id="KW-1185">Reference proteome</keyword>
<feature type="signal peptide" evidence="1">
    <location>
        <begin position="1"/>
        <end position="24"/>
    </location>
</feature>
<dbReference type="AlphaFoldDB" id="A0A5B9MPH3"/>
<name>A0A5B9MPH3_9BACT</name>
<dbReference type="RefSeq" id="WP_147869967.1">
    <property type="nucleotide sequence ID" value="NZ_CP036264.1"/>
</dbReference>
<evidence type="ECO:0000313" key="3">
    <source>
        <dbReference type="Proteomes" id="UP000321353"/>
    </source>
</evidence>
<accession>A0A5B9MPH3</accession>